<feature type="domain" description="DRBM" evidence="3">
    <location>
        <begin position="5"/>
        <end position="74"/>
    </location>
</feature>
<evidence type="ECO:0000256" key="1">
    <source>
        <dbReference type="ARBA" id="ARBA00022884"/>
    </source>
</evidence>
<dbReference type="SUPFAM" id="SSF54768">
    <property type="entry name" value="dsRNA-binding domain-like"/>
    <property type="match status" value="2"/>
</dbReference>
<name>A0ABD2WVP3_9HYME</name>
<protein>
    <recommendedName>
        <fullName evidence="3">DRBM domain-containing protein</fullName>
    </recommendedName>
</protein>
<keyword evidence="1 2" id="KW-0694">RNA-binding</keyword>
<dbReference type="InterPro" id="IPR051247">
    <property type="entry name" value="RLC_Component"/>
</dbReference>
<dbReference type="GO" id="GO:0010468">
    <property type="term" value="P:regulation of gene expression"/>
    <property type="evidence" value="ECO:0007669"/>
    <property type="project" value="UniProtKB-ARBA"/>
</dbReference>
<evidence type="ECO:0000256" key="2">
    <source>
        <dbReference type="PROSITE-ProRule" id="PRU00266"/>
    </source>
</evidence>
<evidence type="ECO:0000259" key="3">
    <source>
        <dbReference type="PROSITE" id="PS50137"/>
    </source>
</evidence>
<dbReference type="Pfam" id="PF00035">
    <property type="entry name" value="dsrm"/>
    <property type="match status" value="2"/>
</dbReference>
<dbReference type="Gene3D" id="3.30.160.20">
    <property type="match status" value="2"/>
</dbReference>
<sequence>MADKTDVSILQEVLMMWRRPPPNYDLVSQEIGAHINRFVYQVQCNGYIAVGEPGLSKQVAKRNAATAMLAMISQNEPKLWNSYKINQERRRVNQLPKIEKLNISSNNNVGKLSTSKERENLLCNFRTGLDADNINFIKELNEFCQRTNLPTPHYSDDDEMENIPNKKFWIKCSLNKYVTKGSGISKKEAKHVAAKEMYQIMRDPNSSKVSKEEINVLEMTKISSEKAFKQYNDLNLQSKKSFVIGEKRDIELSEWYKEIKNMFQCNKNGKLFEPLGEYLIEDDSSLNFEDLLKAMNIEYTIETLANREEKMMPYICTVSSHTYPRIVEMEVGKTEHQAKAMAVSAFIDTIMMFLN</sequence>
<reference evidence="4 5" key="1">
    <citation type="journal article" date="2024" name="bioRxiv">
        <title>A reference genome for Trichogramma kaykai: A tiny desert-dwelling parasitoid wasp with competing sex-ratio distorters.</title>
        <authorList>
            <person name="Culotta J."/>
            <person name="Lindsey A.R."/>
        </authorList>
    </citation>
    <scope>NUCLEOTIDE SEQUENCE [LARGE SCALE GENOMIC DNA]</scope>
    <source>
        <strain evidence="4 5">KSX58</strain>
    </source>
</reference>
<accession>A0ABD2WVP3</accession>
<dbReference type="PANTHER" id="PTHR46205">
    <property type="entry name" value="LOQUACIOUS, ISOFORM B"/>
    <property type="match status" value="1"/>
</dbReference>
<feature type="domain" description="DRBM" evidence="3">
    <location>
        <begin position="135"/>
        <end position="203"/>
    </location>
</feature>
<dbReference type="SMART" id="SM00358">
    <property type="entry name" value="DSRM"/>
    <property type="match status" value="2"/>
</dbReference>
<proteinExistence type="predicted"/>
<evidence type="ECO:0000313" key="4">
    <source>
        <dbReference type="EMBL" id="KAL3396889.1"/>
    </source>
</evidence>
<dbReference type="InterPro" id="IPR014720">
    <property type="entry name" value="dsRBD_dom"/>
</dbReference>
<dbReference type="PANTHER" id="PTHR46205:SF3">
    <property type="entry name" value="LOQUACIOUS, ISOFORM B"/>
    <property type="match status" value="1"/>
</dbReference>
<comment type="caution">
    <text evidence="4">The sequence shown here is derived from an EMBL/GenBank/DDBJ whole genome shotgun (WGS) entry which is preliminary data.</text>
</comment>
<dbReference type="EMBL" id="JBJJXI010000068">
    <property type="protein sequence ID" value="KAL3396889.1"/>
    <property type="molecule type" value="Genomic_DNA"/>
</dbReference>
<dbReference type="GO" id="GO:0003723">
    <property type="term" value="F:RNA binding"/>
    <property type="evidence" value="ECO:0007669"/>
    <property type="project" value="UniProtKB-UniRule"/>
</dbReference>
<gene>
    <name evidence="4" type="ORF">TKK_009260</name>
</gene>
<keyword evidence="5" id="KW-1185">Reference proteome</keyword>
<dbReference type="CDD" id="cd00048">
    <property type="entry name" value="DSRM_SF"/>
    <property type="match status" value="2"/>
</dbReference>
<dbReference type="PROSITE" id="PS50137">
    <property type="entry name" value="DS_RBD"/>
    <property type="match status" value="2"/>
</dbReference>
<dbReference type="AlphaFoldDB" id="A0ABD2WVP3"/>
<organism evidence="4 5">
    <name type="scientific">Trichogramma kaykai</name>
    <dbReference type="NCBI Taxonomy" id="54128"/>
    <lineage>
        <taxon>Eukaryota</taxon>
        <taxon>Metazoa</taxon>
        <taxon>Ecdysozoa</taxon>
        <taxon>Arthropoda</taxon>
        <taxon>Hexapoda</taxon>
        <taxon>Insecta</taxon>
        <taxon>Pterygota</taxon>
        <taxon>Neoptera</taxon>
        <taxon>Endopterygota</taxon>
        <taxon>Hymenoptera</taxon>
        <taxon>Apocrita</taxon>
        <taxon>Proctotrupomorpha</taxon>
        <taxon>Chalcidoidea</taxon>
        <taxon>Trichogrammatidae</taxon>
        <taxon>Trichogramma</taxon>
    </lineage>
</organism>
<evidence type="ECO:0000313" key="5">
    <source>
        <dbReference type="Proteomes" id="UP001627154"/>
    </source>
</evidence>
<dbReference type="Proteomes" id="UP001627154">
    <property type="component" value="Unassembled WGS sequence"/>
</dbReference>